<organism evidence="1 2">
    <name type="scientific">Amphibiibacter pelophylacis</name>
    <dbReference type="NCBI Taxonomy" id="1799477"/>
    <lineage>
        <taxon>Bacteria</taxon>
        <taxon>Pseudomonadati</taxon>
        <taxon>Pseudomonadota</taxon>
        <taxon>Betaproteobacteria</taxon>
        <taxon>Burkholderiales</taxon>
        <taxon>Sphaerotilaceae</taxon>
        <taxon>Amphibiibacter</taxon>
    </lineage>
</organism>
<protein>
    <submittedName>
        <fullName evidence="1">Enoyl-CoA hydratase-related protein</fullName>
    </submittedName>
</protein>
<dbReference type="EMBL" id="JAWDIE010000005">
    <property type="protein sequence ID" value="MEJ7137623.1"/>
    <property type="molecule type" value="Genomic_DNA"/>
</dbReference>
<sequence>MKHLHLSTDARGVATVTIQRPEVHNAFSEDTIRELHEAFAHLDADAGVRVVVLASQGKSFCAGADIGWMQRAAANSQDANLEDARRFAAMMQSLATCRKPVVARVQGAAMGGGFGLVCAADIAIASTRARFAVSEARFGILPAVIGPYVVNAIGRRQAQRLALTCDSLDAAGALGLGLLHEVVDEADLDAAVARTVERLLAQSPNAQAEIKRYLAQLPDGPVAPDILDLAAQTIARVRTTDEAREGFAAFVEKRPAAWQRVVS</sequence>
<evidence type="ECO:0000313" key="2">
    <source>
        <dbReference type="Proteomes" id="UP001364695"/>
    </source>
</evidence>
<dbReference type="Proteomes" id="UP001364695">
    <property type="component" value="Unassembled WGS sequence"/>
</dbReference>
<name>A0ACC6P055_9BURK</name>
<comment type="caution">
    <text evidence="1">The sequence shown here is derived from an EMBL/GenBank/DDBJ whole genome shotgun (WGS) entry which is preliminary data.</text>
</comment>
<gene>
    <name evidence="1" type="ORF">RV045_04145</name>
</gene>
<reference evidence="1" key="1">
    <citation type="submission" date="2023-10" db="EMBL/GenBank/DDBJ databases">
        <title>Amphibacter perezi, gen. nov., sp. nov. a novel taxa of the family Comamonadaceae, class Betaproteobacteria isolated from the skin microbiota of Pelophylax perezi from different populations.</title>
        <authorList>
            <person name="Costa S."/>
            <person name="Proenca D.N."/>
            <person name="Lopes I."/>
            <person name="Morais P.V."/>
        </authorList>
    </citation>
    <scope>NUCLEOTIDE SEQUENCE</scope>
    <source>
        <strain evidence="1">SL12-8</strain>
    </source>
</reference>
<keyword evidence="2" id="KW-1185">Reference proteome</keyword>
<accession>A0ACC6P055</accession>
<proteinExistence type="predicted"/>
<evidence type="ECO:0000313" key="1">
    <source>
        <dbReference type="EMBL" id="MEJ7137623.1"/>
    </source>
</evidence>